<protein>
    <submittedName>
        <fullName evidence="3">DUF305 domain-containing protein</fullName>
    </submittedName>
</protein>
<gene>
    <name evidence="3" type="ORF">FAA86_15985</name>
</gene>
<dbReference type="PANTHER" id="PTHR36933">
    <property type="entry name" value="SLL0788 PROTEIN"/>
    <property type="match status" value="1"/>
</dbReference>
<feature type="domain" description="DUF305" evidence="2">
    <location>
        <begin position="58"/>
        <end position="143"/>
    </location>
</feature>
<dbReference type="Gene3D" id="1.20.1260.10">
    <property type="match status" value="1"/>
</dbReference>
<dbReference type="InterPro" id="IPR005183">
    <property type="entry name" value="DUF305_CopM-like"/>
</dbReference>
<dbReference type="Pfam" id="PF03713">
    <property type="entry name" value="DUF305"/>
    <property type="match status" value="1"/>
</dbReference>
<feature type="signal peptide" evidence="1">
    <location>
        <begin position="1"/>
        <end position="27"/>
    </location>
</feature>
<sequence>MNICVKSAVAAISMSSMMVVPFGSAIAQSTFPEKCKSDTSMAEMPMMGGNMPMEGKGAHPTGDLNDHQKASMEGMMSMHQNMMQGMMKQDADTAFACGMIAHHMGAISMAEVELQYGDNDEMKATAQQIIDAQTKEIEELTSWIEKEVK</sequence>
<evidence type="ECO:0000313" key="4">
    <source>
        <dbReference type="Proteomes" id="UP000307378"/>
    </source>
</evidence>
<comment type="caution">
    <text evidence="3">The sequence shown here is derived from an EMBL/GenBank/DDBJ whole genome shotgun (WGS) entry which is preliminary data.</text>
</comment>
<dbReference type="AlphaFoldDB" id="A0A4S8PTB3"/>
<dbReference type="PANTHER" id="PTHR36933:SF1">
    <property type="entry name" value="SLL0788 PROTEIN"/>
    <property type="match status" value="1"/>
</dbReference>
<evidence type="ECO:0000313" key="3">
    <source>
        <dbReference type="EMBL" id="THV34588.1"/>
    </source>
</evidence>
<name>A0A4S8PTB3_9HYPH</name>
<evidence type="ECO:0000259" key="2">
    <source>
        <dbReference type="Pfam" id="PF03713"/>
    </source>
</evidence>
<keyword evidence="1" id="KW-0732">Signal</keyword>
<feature type="chain" id="PRO_5021028895" evidence="1">
    <location>
        <begin position="28"/>
        <end position="149"/>
    </location>
</feature>
<accession>A0A4S8PTB3</accession>
<reference evidence="3 4" key="1">
    <citation type="submission" date="2019-04" db="EMBL/GenBank/DDBJ databases">
        <title>genome sequence of strain W3.</title>
        <authorList>
            <person name="Gao J."/>
            <person name="Sun J."/>
        </authorList>
    </citation>
    <scope>NUCLEOTIDE SEQUENCE [LARGE SCALE GENOMIC DNA]</scope>
    <source>
        <strain evidence="3 4">W3</strain>
    </source>
</reference>
<organism evidence="3 4">
    <name type="scientific">Rhizobium rosettiformans W3</name>
    <dbReference type="NCBI Taxonomy" id="538378"/>
    <lineage>
        <taxon>Bacteria</taxon>
        <taxon>Pseudomonadati</taxon>
        <taxon>Pseudomonadota</taxon>
        <taxon>Alphaproteobacteria</taxon>
        <taxon>Hyphomicrobiales</taxon>
        <taxon>Rhizobiaceae</taxon>
        <taxon>Rhizobium/Agrobacterium group</taxon>
        <taxon>Rhizobium</taxon>
    </lineage>
</organism>
<dbReference type="RefSeq" id="WP_136542184.1">
    <property type="nucleotide sequence ID" value="NZ_STGU01000008.1"/>
</dbReference>
<dbReference type="Proteomes" id="UP000307378">
    <property type="component" value="Unassembled WGS sequence"/>
</dbReference>
<proteinExistence type="predicted"/>
<evidence type="ECO:0000256" key="1">
    <source>
        <dbReference type="SAM" id="SignalP"/>
    </source>
</evidence>
<dbReference type="EMBL" id="STGU01000008">
    <property type="protein sequence ID" value="THV34588.1"/>
    <property type="molecule type" value="Genomic_DNA"/>
</dbReference>
<dbReference type="InterPro" id="IPR012347">
    <property type="entry name" value="Ferritin-like"/>
</dbReference>